<comment type="caution">
    <text evidence="1">The sequence shown here is derived from an EMBL/GenBank/DDBJ whole genome shotgun (WGS) entry which is preliminary data.</text>
</comment>
<proteinExistence type="predicted"/>
<reference evidence="1 2" key="1">
    <citation type="journal article" date="2022" name="New Phytol.">
        <title>Ecological generalism drives hyperdiversity of secondary metabolite gene clusters in xylarialean endophytes.</title>
        <authorList>
            <person name="Franco M.E.E."/>
            <person name="Wisecaver J.H."/>
            <person name="Arnold A.E."/>
            <person name="Ju Y.M."/>
            <person name="Slot J.C."/>
            <person name="Ahrendt S."/>
            <person name="Moore L.P."/>
            <person name="Eastman K.E."/>
            <person name="Scott K."/>
            <person name="Konkel Z."/>
            <person name="Mondo S.J."/>
            <person name="Kuo A."/>
            <person name="Hayes R.D."/>
            <person name="Haridas S."/>
            <person name="Andreopoulos B."/>
            <person name="Riley R."/>
            <person name="LaButti K."/>
            <person name="Pangilinan J."/>
            <person name="Lipzen A."/>
            <person name="Amirebrahimi M."/>
            <person name="Yan J."/>
            <person name="Adam C."/>
            <person name="Keymanesh K."/>
            <person name="Ng V."/>
            <person name="Louie K."/>
            <person name="Northen T."/>
            <person name="Drula E."/>
            <person name="Henrissat B."/>
            <person name="Hsieh H.M."/>
            <person name="Youens-Clark K."/>
            <person name="Lutzoni F."/>
            <person name="Miadlikowska J."/>
            <person name="Eastwood D.C."/>
            <person name="Hamelin R.C."/>
            <person name="Grigoriev I.V."/>
            <person name="U'Ren J.M."/>
        </authorList>
    </citation>
    <scope>NUCLEOTIDE SEQUENCE [LARGE SCALE GENOMIC DNA]</scope>
    <source>
        <strain evidence="1 2">ER1909</strain>
    </source>
</reference>
<accession>A0ACC0CVY5</accession>
<dbReference type="EMBL" id="MU394335">
    <property type="protein sequence ID" value="KAI6084609.1"/>
    <property type="molecule type" value="Genomic_DNA"/>
</dbReference>
<organism evidence="1 2">
    <name type="scientific">Hypoxylon rubiginosum</name>
    <dbReference type="NCBI Taxonomy" id="110542"/>
    <lineage>
        <taxon>Eukaryota</taxon>
        <taxon>Fungi</taxon>
        <taxon>Dikarya</taxon>
        <taxon>Ascomycota</taxon>
        <taxon>Pezizomycotina</taxon>
        <taxon>Sordariomycetes</taxon>
        <taxon>Xylariomycetidae</taxon>
        <taxon>Xylariales</taxon>
        <taxon>Hypoxylaceae</taxon>
        <taxon>Hypoxylon</taxon>
    </lineage>
</organism>
<protein>
    <submittedName>
        <fullName evidence="1">Kinetochore Sim4 complex subunit FTA2-domain-containing protein</fullName>
    </submittedName>
</protein>
<keyword evidence="2" id="KW-1185">Reference proteome</keyword>
<sequence length="436" mass="50589">MYPDWPESDADLVPLPQCDGPKLKPFNFQGPQKIEFLEYLGQGLHAHAFKVKILGQIYALKLFRFLDDEDWKCPENETEITRDNYNDDRVYLNHNREAMKAFYNYAEPFSCECRAFGRLQEAGHEELAIKCFGYVLLDEAHEQTIMTQFSDLRIEFTGNCEYSGDEYLRSRFLSKDGRVPPIRGIVKELGLKDADETLQAPLARKILRDIKKLQQLGIMRVDIATRQVMDGKIIDFSMAVTTPHFLTNPELNPHLTPEMVSAVELEAFKSCLHDYVDFHIMISDWNLENKGKKRKVSVFPFPKEDSEDRGWVIEHGLRSKTASTRLYTFVDPRKYDWKACPASAEASEKEKTKRRRSGRILKRGIHENREAGSSKVRRRLSSKPSMWYYDCDGPLAQHMVSSPFYPPLRWEYKDGLMFPLIDDEHTYPAYGNSISN</sequence>
<gene>
    <name evidence="1" type="ORF">F4821DRAFT_242590</name>
</gene>
<dbReference type="Proteomes" id="UP001497680">
    <property type="component" value="Unassembled WGS sequence"/>
</dbReference>
<name>A0ACC0CVY5_9PEZI</name>
<evidence type="ECO:0000313" key="1">
    <source>
        <dbReference type="EMBL" id="KAI6084609.1"/>
    </source>
</evidence>
<evidence type="ECO:0000313" key="2">
    <source>
        <dbReference type="Proteomes" id="UP001497680"/>
    </source>
</evidence>